<dbReference type="InterPro" id="IPR001478">
    <property type="entry name" value="PDZ"/>
</dbReference>
<accession>A0A495IX49</accession>
<dbReference type="EMBL" id="RBKU01000001">
    <property type="protein sequence ID" value="RKR81286.1"/>
    <property type="molecule type" value="Genomic_DNA"/>
</dbReference>
<evidence type="ECO:0000259" key="1">
    <source>
        <dbReference type="PROSITE" id="PS50106"/>
    </source>
</evidence>
<comment type="caution">
    <text evidence="2">The sequence shown here is derived from an EMBL/GenBank/DDBJ whole genome shotgun (WGS) entry which is preliminary data.</text>
</comment>
<dbReference type="Proteomes" id="UP000268007">
    <property type="component" value="Unassembled WGS sequence"/>
</dbReference>
<evidence type="ECO:0000313" key="2">
    <source>
        <dbReference type="EMBL" id="RKR81286.1"/>
    </source>
</evidence>
<dbReference type="PROSITE" id="PS50106">
    <property type="entry name" value="PDZ"/>
    <property type="match status" value="1"/>
</dbReference>
<dbReference type="SMART" id="SM00228">
    <property type="entry name" value="PDZ"/>
    <property type="match status" value="1"/>
</dbReference>
<dbReference type="InterPro" id="IPR021109">
    <property type="entry name" value="Peptidase_aspartic_dom_sf"/>
</dbReference>
<feature type="domain" description="PDZ" evidence="1">
    <location>
        <begin position="356"/>
        <end position="413"/>
    </location>
</feature>
<dbReference type="Pfam" id="PF00595">
    <property type="entry name" value="PDZ"/>
    <property type="match status" value="1"/>
</dbReference>
<dbReference type="Pfam" id="PF13650">
    <property type="entry name" value="Asp_protease_2"/>
    <property type="match status" value="1"/>
</dbReference>
<dbReference type="Gene3D" id="2.40.70.10">
    <property type="entry name" value="Acid Proteases"/>
    <property type="match status" value="1"/>
</dbReference>
<sequence length="427" mass="47704">MCKFILPILNILNSCLLAKVKKTGFLFCLLCLFILQARGQAYFKVDSDIKSASFPFQLIRNMVVVHVKINNKGPYNFVLDSGVGLMIITDPTLIDSLNIKNKRSILVTGMGEGKDFEAYVAPSLKVTLPGITGNNLSAAVLKEDNFGLSNYAGMPIHGLLGYEFFSAFTVRVNFSDSTITAGPPKYMRVFRRGTKLPITIEEHRPYISIKVKLRSDNAAKNNKLLVDLGAGHALSLENLIEQNQGLPDRFIASNLGISLTGPVRGFLSRINEVELGKYKIPNVITSFPEYDTVKNNLITVTRDGNLGINLLKKFNLIFDYQNGWLYLKPNVFYNDPIEQDMTGIEYYADGADFKHIIISEVENGSGAADIGLQKGDEITRINFKPVSKLSLDEIDTLFKSKDNKSILLDVTRDKQHERVILVLKRRI</sequence>
<keyword evidence="3" id="KW-1185">Reference proteome</keyword>
<reference evidence="2 3" key="1">
    <citation type="submission" date="2018-10" db="EMBL/GenBank/DDBJ databases">
        <title>Genomic Encyclopedia of Archaeal and Bacterial Type Strains, Phase II (KMG-II): from individual species to whole genera.</title>
        <authorList>
            <person name="Goeker M."/>
        </authorList>
    </citation>
    <scope>NUCLEOTIDE SEQUENCE [LARGE SCALE GENOMIC DNA]</scope>
    <source>
        <strain evidence="2 3">DSM 18602</strain>
    </source>
</reference>
<dbReference type="OrthoDB" id="3521766at2"/>
<dbReference type="SUPFAM" id="SSF50156">
    <property type="entry name" value="PDZ domain-like"/>
    <property type="match status" value="1"/>
</dbReference>
<name>A0A495IX49_9SPHI</name>
<dbReference type="Gene3D" id="2.30.42.10">
    <property type="match status" value="1"/>
</dbReference>
<evidence type="ECO:0000313" key="3">
    <source>
        <dbReference type="Proteomes" id="UP000268007"/>
    </source>
</evidence>
<gene>
    <name evidence="2" type="ORF">BDD43_1431</name>
</gene>
<organism evidence="2 3">
    <name type="scientific">Mucilaginibacter gracilis</name>
    <dbReference type="NCBI Taxonomy" id="423350"/>
    <lineage>
        <taxon>Bacteria</taxon>
        <taxon>Pseudomonadati</taxon>
        <taxon>Bacteroidota</taxon>
        <taxon>Sphingobacteriia</taxon>
        <taxon>Sphingobacteriales</taxon>
        <taxon>Sphingobacteriaceae</taxon>
        <taxon>Mucilaginibacter</taxon>
    </lineage>
</organism>
<dbReference type="AlphaFoldDB" id="A0A495IX49"/>
<protein>
    <submittedName>
        <fullName evidence="2">PDZ domain-containing protein</fullName>
    </submittedName>
</protein>
<proteinExistence type="predicted"/>
<dbReference type="InterPro" id="IPR036034">
    <property type="entry name" value="PDZ_sf"/>
</dbReference>